<comment type="caution">
    <text evidence="3">The sequence shown here is derived from an EMBL/GenBank/DDBJ whole genome shotgun (WGS) entry which is preliminary data.</text>
</comment>
<dbReference type="SUPFAM" id="SSF52794">
    <property type="entry name" value="PTS system IIB component-like"/>
    <property type="match status" value="1"/>
</dbReference>
<dbReference type="Proteomes" id="UP000434036">
    <property type="component" value="Unassembled WGS sequence"/>
</dbReference>
<dbReference type="GO" id="GO:0009401">
    <property type="term" value="P:phosphoenolpyruvate-dependent sugar phosphotransferase system"/>
    <property type="evidence" value="ECO:0007669"/>
    <property type="project" value="InterPro"/>
</dbReference>
<dbReference type="InterPro" id="IPR013011">
    <property type="entry name" value="PTS_EIIB_2"/>
</dbReference>
<dbReference type="AlphaFoldDB" id="A0A6N8U2D8"/>
<accession>A0A6N8U2D8</accession>
<protein>
    <submittedName>
        <fullName evidence="3">PTS ascorbate transporter subunit IIB</fullName>
    </submittedName>
</protein>
<evidence type="ECO:0000313" key="4">
    <source>
        <dbReference type="Proteomes" id="UP000434036"/>
    </source>
</evidence>
<name>A0A6N8U2D8_9FIRM</name>
<evidence type="ECO:0000313" key="3">
    <source>
        <dbReference type="EMBL" id="MXQ72438.1"/>
    </source>
</evidence>
<dbReference type="RefSeq" id="WP_160623936.1">
    <property type="nucleotide sequence ID" value="NZ_WUUQ01000001.1"/>
</dbReference>
<dbReference type="InterPro" id="IPR003501">
    <property type="entry name" value="PTS_EIIB_2/3"/>
</dbReference>
<sequence>MKFLAVCGFGVGSSMILRMSIEKVCRELNLDAEVENTDISSAHGAQCDAIFTSAELQAELQNSDIPVYPIKKYMDLAEVKEAVQKFLEEQK</sequence>
<organism evidence="3 4">
    <name type="scientific">Copranaerobaculum intestinale</name>
    <dbReference type="NCBI Taxonomy" id="2692629"/>
    <lineage>
        <taxon>Bacteria</taxon>
        <taxon>Bacillati</taxon>
        <taxon>Bacillota</taxon>
        <taxon>Erysipelotrichia</taxon>
        <taxon>Erysipelotrichales</taxon>
        <taxon>Erysipelotrichaceae</taxon>
        <taxon>Copranaerobaculum</taxon>
    </lineage>
</organism>
<proteinExistence type="predicted"/>
<gene>
    <name evidence="3" type="ORF">GSF08_00590</name>
</gene>
<dbReference type="EMBL" id="WUUQ01000001">
    <property type="protein sequence ID" value="MXQ72438.1"/>
    <property type="molecule type" value="Genomic_DNA"/>
</dbReference>
<dbReference type="PROSITE" id="PS51099">
    <property type="entry name" value="PTS_EIIB_TYPE_2"/>
    <property type="match status" value="1"/>
</dbReference>
<reference evidence="3 4" key="1">
    <citation type="submission" date="2019-12" db="EMBL/GenBank/DDBJ databases">
        <authorList>
            <person name="Yang R."/>
        </authorList>
    </citation>
    <scope>NUCLEOTIDE SEQUENCE [LARGE SCALE GENOMIC DNA]</scope>
    <source>
        <strain evidence="3 4">DONG20-135</strain>
    </source>
</reference>
<dbReference type="CDD" id="cd05563">
    <property type="entry name" value="PTS_IIB_ascorbate"/>
    <property type="match status" value="1"/>
</dbReference>
<reference evidence="3 4" key="2">
    <citation type="submission" date="2020-01" db="EMBL/GenBank/DDBJ databases">
        <title>Clostridiaceae sp. nov. isolated from the gut of human by culturomics.</title>
        <authorList>
            <person name="Chang Y."/>
        </authorList>
    </citation>
    <scope>NUCLEOTIDE SEQUENCE [LARGE SCALE GENOMIC DNA]</scope>
    <source>
        <strain evidence="3 4">DONG20-135</strain>
    </source>
</reference>
<dbReference type="Pfam" id="PF02302">
    <property type="entry name" value="PTS_IIB"/>
    <property type="match status" value="1"/>
</dbReference>
<dbReference type="GO" id="GO:0008982">
    <property type="term" value="F:protein-N(PI)-phosphohistidine-sugar phosphotransferase activity"/>
    <property type="evidence" value="ECO:0007669"/>
    <property type="project" value="InterPro"/>
</dbReference>
<keyword evidence="1" id="KW-0808">Transferase</keyword>
<dbReference type="Gene3D" id="3.40.50.2300">
    <property type="match status" value="1"/>
</dbReference>
<dbReference type="InterPro" id="IPR036095">
    <property type="entry name" value="PTS_EIIB-like_sf"/>
</dbReference>
<keyword evidence="4" id="KW-1185">Reference proteome</keyword>
<feature type="domain" description="PTS EIIB type-2" evidence="2">
    <location>
        <begin position="1"/>
        <end position="91"/>
    </location>
</feature>
<evidence type="ECO:0000256" key="1">
    <source>
        <dbReference type="ARBA" id="ARBA00022679"/>
    </source>
</evidence>
<evidence type="ECO:0000259" key="2">
    <source>
        <dbReference type="PROSITE" id="PS51099"/>
    </source>
</evidence>